<dbReference type="AlphaFoldDB" id="A0A2S6MZC4"/>
<organism evidence="1 2">
    <name type="scientific">Rhodopila globiformis</name>
    <name type="common">Rhodopseudomonas globiformis</name>
    <dbReference type="NCBI Taxonomy" id="1071"/>
    <lineage>
        <taxon>Bacteria</taxon>
        <taxon>Pseudomonadati</taxon>
        <taxon>Pseudomonadota</taxon>
        <taxon>Alphaproteobacteria</taxon>
        <taxon>Acetobacterales</taxon>
        <taxon>Acetobacteraceae</taxon>
        <taxon>Rhodopila</taxon>
    </lineage>
</organism>
<evidence type="ECO:0000313" key="2">
    <source>
        <dbReference type="Proteomes" id="UP000239724"/>
    </source>
</evidence>
<sequence>MDVVSTLPQVSGAVVYLAKSAERPHTYTYDPPAGVAKSNIVGEPHTVPIFDMRPIADGLNLDVQGFALVDAPTSVRDFYDQAELRDVYYREAEDLVKQATGASRVVVFDRTIRRREHGVEDRTPGTPRQPVTRIHGDYTEVSGPQRVRDLMGTEADELLTRRFAVVNVWRPIRGPLWDAPLAVCDAQSVAAGDLVAQDLIYRDRTGEIYGLTYNPAHRWYYAPAMRADEALLLKCYDSKTDGRARFMPHTSFADPNAPADALPRESVELRTLAFFDD</sequence>
<accession>A0A2S6MZC4</accession>
<name>A0A2S6MZC4_RHOGL</name>
<keyword evidence="2" id="KW-1185">Reference proteome</keyword>
<comment type="caution">
    <text evidence="1">The sequence shown here is derived from an EMBL/GenBank/DDBJ whole genome shotgun (WGS) entry which is preliminary data.</text>
</comment>
<gene>
    <name evidence="1" type="ORF">CCS01_26315</name>
</gene>
<dbReference type="NCBIfam" id="NF041278">
    <property type="entry name" value="CmcJ_NvfI_EfuI"/>
    <property type="match status" value="1"/>
</dbReference>
<reference evidence="1 2" key="1">
    <citation type="journal article" date="2018" name="Arch. Microbiol.">
        <title>New insights into the metabolic potential of the phototrophic purple bacterium Rhodopila globiformis DSM 161(T) from its draft genome sequence and evidence for a vanadium-dependent nitrogenase.</title>
        <authorList>
            <person name="Imhoff J.F."/>
            <person name="Rahn T."/>
            <person name="Kunzel S."/>
            <person name="Neulinger S.C."/>
        </authorList>
    </citation>
    <scope>NUCLEOTIDE SEQUENCE [LARGE SCALE GENOMIC DNA]</scope>
    <source>
        <strain evidence="1 2">DSM 161</strain>
    </source>
</reference>
<dbReference type="Proteomes" id="UP000239724">
    <property type="component" value="Unassembled WGS sequence"/>
</dbReference>
<dbReference type="PANTHER" id="PTHR34598:SF3">
    <property type="entry name" value="OXIDOREDUCTASE AN1597"/>
    <property type="match status" value="1"/>
</dbReference>
<dbReference type="RefSeq" id="WP_104521801.1">
    <property type="nucleotide sequence ID" value="NZ_NHRY01000254.1"/>
</dbReference>
<dbReference type="GO" id="GO:0016491">
    <property type="term" value="F:oxidoreductase activity"/>
    <property type="evidence" value="ECO:0007669"/>
    <property type="project" value="InterPro"/>
</dbReference>
<keyword evidence="1" id="KW-0808">Transferase</keyword>
<dbReference type="GO" id="GO:0008168">
    <property type="term" value="F:methyltransferase activity"/>
    <property type="evidence" value="ECO:0007669"/>
    <property type="project" value="UniProtKB-KW"/>
</dbReference>
<protein>
    <submittedName>
        <fullName evidence="1">Methyltransferase</fullName>
    </submittedName>
</protein>
<dbReference type="EMBL" id="NHRY01000254">
    <property type="protein sequence ID" value="PPQ27711.1"/>
    <property type="molecule type" value="Genomic_DNA"/>
</dbReference>
<dbReference type="GO" id="GO:0032259">
    <property type="term" value="P:methylation"/>
    <property type="evidence" value="ECO:0007669"/>
    <property type="project" value="UniProtKB-KW"/>
</dbReference>
<dbReference type="PANTHER" id="PTHR34598">
    <property type="entry name" value="BLL6449 PROTEIN"/>
    <property type="match status" value="1"/>
</dbReference>
<proteinExistence type="predicted"/>
<dbReference type="InterPro" id="IPR044053">
    <property type="entry name" value="AsaB-like"/>
</dbReference>
<dbReference type="OrthoDB" id="5173234at2"/>
<evidence type="ECO:0000313" key="1">
    <source>
        <dbReference type="EMBL" id="PPQ27711.1"/>
    </source>
</evidence>
<keyword evidence="1" id="KW-0489">Methyltransferase</keyword>